<gene>
    <name evidence="1" type="ORF">E1B25_08550</name>
</gene>
<comment type="caution">
    <text evidence="1">The sequence shown here is derived from an EMBL/GenBank/DDBJ whole genome shotgun (WGS) entry which is preliminary data.</text>
</comment>
<dbReference type="AlphaFoldDB" id="A0A4R5EWC0"/>
<name>A0A4R5EWC0_9RHOB</name>
<dbReference type="OrthoDB" id="9776369at2"/>
<proteinExistence type="predicted"/>
<dbReference type="Proteomes" id="UP000294662">
    <property type="component" value="Unassembled WGS sequence"/>
</dbReference>
<dbReference type="EMBL" id="SMFP01000004">
    <property type="protein sequence ID" value="TDE39047.1"/>
    <property type="molecule type" value="Genomic_DNA"/>
</dbReference>
<evidence type="ECO:0000313" key="1">
    <source>
        <dbReference type="EMBL" id="TDE39047.1"/>
    </source>
</evidence>
<accession>A0A4R5EWC0</accession>
<reference evidence="1 2" key="1">
    <citation type="submission" date="2019-03" db="EMBL/GenBank/DDBJ databases">
        <authorList>
            <person name="Zhang S."/>
        </authorList>
    </citation>
    <scope>NUCLEOTIDE SEQUENCE [LARGE SCALE GENOMIC DNA]</scope>
    <source>
        <strain evidence="1 2">S4J41</strain>
    </source>
</reference>
<dbReference type="RefSeq" id="WP_132828385.1">
    <property type="nucleotide sequence ID" value="NZ_SMFP01000004.1"/>
</dbReference>
<sequence length="120" mass="12999">MAPPSSPRWPATLFQREVLGPVLAVPPFDTMKEELTYLRVCITGQGGADLQDGAALEAFCDKLVSCCPDTVRLEQITAHINDAAFAKAALAIFDSWVERGWIPRPWAAARGLLNGPPPLL</sequence>
<keyword evidence="2" id="KW-1185">Reference proteome</keyword>
<protein>
    <submittedName>
        <fullName evidence="1">Uncharacterized protein</fullName>
    </submittedName>
</protein>
<evidence type="ECO:0000313" key="2">
    <source>
        <dbReference type="Proteomes" id="UP000294662"/>
    </source>
</evidence>
<organism evidence="1 2">
    <name type="scientific">Antarcticimicrobium sediminis</name>
    <dbReference type="NCBI Taxonomy" id="2546227"/>
    <lineage>
        <taxon>Bacteria</taxon>
        <taxon>Pseudomonadati</taxon>
        <taxon>Pseudomonadota</taxon>
        <taxon>Alphaproteobacteria</taxon>
        <taxon>Rhodobacterales</taxon>
        <taxon>Paracoccaceae</taxon>
        <taxon>Antarcticimicrobium</taxon>
    </lineage>
</organism>